<comment type="caution">
    <text evidence="7">The sequence shown here is derived from an EMBL/GenBank/DDBJ whole genome shotgun (WGS) entry which is preliminary data.</text>
</comment>
<protein>
    <recommendedName>
        <fullName evidence="6">Flagellar secretion chaperone FliS</fullName>
    </recommendedName>
</protein>
<dbReference type="NCBIfam" id="TIGR00208">
    <property type="entry name" value="fliS"/>
    <property type="match status" value="1"/>
</dbReference>
<evidence type="ECO:0000313" key="8">
    <source>
        <dbReference type="Proteomes" id="UP001597044"/>
    </source>
</evidence>
<evidence type="ECO:0000256" key="4">
    <source>
        <dbReference type="ARBA" id="ARBA00022795"/>
    </source>
</evidence>
<evidence type="ECO:0000313" key="7">
    <source>
        <dbReference type="EMBL" id="MFD0949481.1"/>
    </source>
</evidence>
<keyword evidence="5" id="KW-0143">Chaperone</keyword>
<reference evidence="8" key="1">
    <citation type="journal article" date="2019" name="Int. J. Syst. Evol. Microbiol.">
        <title>The Global Catalogue of Microorganisms (GCM) 10K type strain sequencing project: providing services to taxonomists for standard genome sequencing and annotation.</title>
        <authorList>
            <consortium name="The Broad Institute Genomics Platform"/>
            <consortium name="The Broad Institute Genome Sequencing Center for Infectious Disease"/>
            <person name="Wu L."/>
            <person name="Ma J."/>
        </authorList>
    </citation>
    <scope>NUCLEOTIDE SEQUENCE [LARGE SCALE GENOMIC DNA]</scope>
    <source>
        <strain evidence="8">CCUG 63419</strain>
    </source>
</reference>
<keyword evidence="3 6" id="KW-0963">Cytoplasm</keyword>
<comment type="subcellular location">
    <subcellularLocation>
        <location evidence="1 6">Cytoplasm</location>
        <location evidence="1 6">Cytosol</location>
    </subcellularLocation>
</comment>
<evidence type="ECO:0000256" key="3">
    <source>
        <dbReference type="ARBA" id="ARBA00022490"/>
    </source>
</evidence>
<evidence type="ECO:0000256" key="5">
    <source>
        <dbReference type="ARBA" id="ARBA00023186"/>
    </source>
</evidence>
<dbReference type="Pfam" id="PF02561">
    <property type="entry name" value="FliS"/>
    <property type="match status" value="1"/>
</dbReference>
<dbReference type="InterPro" id="IPR003713">
    <property type="entry name" value="FliS"/>
</dbReference>
<name>A0ABW3HDF4_9GAMM</name>
<organism evidence="7 8">
    <name type="scientific">Paraperlucidibaca wandonensis</name>
    <dbReference type="NCBI Taxonomy" id="1268273"/>
    <lineage>
        <taxon>Bacteria</taxon>
        <taxon>Pseudomonadati</taxon>
        <taxon>Pseudomonadota</taxon>
        <taxon>Gammaproteobacteria</taxon>
        <taxon>Moraxellales</taxon>
        <taxon>Moraxellaceae</taxon>
        <taxon>Paraperlucidibaca</taxon>
    </lineage>
</organism>
<dbReference type="EMBL" id="JBHTIT010000001">
    <property type="protein sequence ID" value="MFD0949481.1"/>
    <property type="molecule type" value="Genomic_DNA"/>
</dbReference>
<keyword evidence="4 6" id="KW-1005">Bacterial flagellum biogenesis</keyword>
<proteinExistence type="inferred from homology"/>
<dbReference type="SUPFAM" id="SSF101116">
    <property type="entry name" value="Flagellar export chaperone FliS"/>
    <property type="match status" value="1"/>
</dbReference>
<keyword evidence="8" id="KW-1185">Reference proteome</keyword>
<dbReference type="CDD" id="cd16098">
    <property type="entry name" value="FliS"/>
    <property type="match status" value="1"/>
</dbReference>
<sequence length="149" mass="16383">MTYAMARASKAYANIGAQTSVEAASPHRLIQLLYAGAIDRISRARGHMQRKDYAEKGQCLSRAIDIIDSLRASLDKRHGHPLADNLENLYEYMGRRLLLASSTNDTALLDEVGDLLSELKVAWDSIPSDFHRGAPEVLDGTQQAQLMGA</sequence>
<gene>
    <name evidence="7" type="primary">fliS</name>
    <name evidence="7" type="ORF">ACFQ0F_03595</name>
</gene>
<dbReference type="PANTHER" id="PTHR34773">
    <property type="entry name" value="FLAGELLAR SECRETION CHAPERONE FLIS"/>
    <property type="match status" value="1"/>
</dbReference>
<comment type="similarity">
    <text evidence="2 6">Belongs to the FliS family.</text>
</comment>
<evidence type="ECO:0000256" key="1">
    <source>
        <dbReference type="ARBA" id="ARBA00004514"/>
    </source>
</evidence>
<keyword evidence="7" id="KW-0282">Flagellum</keyword>
<dbReference type="PIRSF" id="PIRSF039090">
    <property type="entry name" value="Flis"/>
    <property type="match status" value="1"/>
</dbReference>
<evidence type="ECO:0000256" key="6">
    <source>
        <dbReference type="PIRNR" id="PIRNR039090"/>
    </source>
</evidence>
<dbReference type="Gene3D" id="1.20.120.340">
    <property type="entry name" value="Flagellar protein FliS"/>
    <property type="match status" value="1"/>
</dbReference>
<dbReference type="Proteomes" id="UP001597044">
    <property type="component" value="Unassembled WGS sequence"/>
</dbReference>
<keyword evidence="7" id="KW-0966">Cell projection</keyword>
<dbReference type="PANTHER" id="PTHR34773:SF1">
    <property type="entry name" value="FLAGELLAR SECRETION CHAPERONE FLIS"/>
    <property type="match status" value="1"/>
</dbReference>
<keyword evidence="7" id="KW-0969">Cilium</keyword>
<dbReference type="InterPro" id="IPR036584">
    <property type="entry name" value="FliS_sf"/>
</dbReference>
<accession>A0ABW3HDF4</accession>
<evidence type="ECO:0000256" key="2">
    <source>
        <dbReference type="ARBA" id="ARBA00008787"/>
    </source>
</evidence>
<dbReference type="RefSeq" id="WP_379069245.1">
    <property type="nucleotide sequence ID" value="NZ_JBHTIT010000001.1"/>
</dbReference>